<evidence type="ECO:0008006" key="3">
    <source>
        <dbReference type="Google" id="ProtNLM"/>
    </source>
</evidence>
<comment type="caution">
    <text evidence="1">The sequence shown here is derived from an EMBL/GenBank/DDBJ whole genome shotgun (WGS) entry which is preliminary data.</text>
</comment>
<dbReference type="OrthoDB" id="5122209at2"/>
<reference evidence="1 2" key="1">
    <citation type="submission" date="2018-05" db="EMBL/GenBank/DDBJ databases">
        <title>Genetic diversity of glacier-inhabiting Cryobacterium bacteria in China and description of Cryobacterium mengkeensis sp. nov. and Arthrobacter glacialis sp. nov.</title>
        <authorList>
            <person name="Liu Q."/>
            <person name="Xin Y.-H."/>
        </authorList>
    </citation>
    <scope>NUCLEOTIDE SEQUENCE [LARGE SCALE GENOMIC DNA]</scope>
    <source>
        <strain evidence="1 2">SK-1</strain>
    </source>
</reference>
<organism evidence="1 2">
    <name type="scientific">Cryobacterium arcticum</name>
    <dbReference type="NCBI Taxonomy" id="670052"/>
    <lineage>
        <taxon>Bacteria</taxon>
        <taxon>Bacillati</taxon>
        <taxon>Actinomycetota</taxon>
        <taxon>Actinomycetes</taxon>
        <taxon>Micrococcales</taxon>
        <taxon>Microbacteriaceae</taxon>
        <taxon>Cryobacterium</taxon>
    </lineage>
</organism>
<evidence type="ECO:0000313" key="2">
    <source>
        <dbReference type="Proteomes" id="UP000246722"/>
    </source>
</evidence>
<evidence type="ECO:0000313" key="1">
    <source>
        <dbReference type="EMBL" id="PXA72709.1"/>
    </source>
</evidence>
<dbReference type="EMBL" id="QHLY01000004">
    <property type="protein sequence ID" value="PXA72709.1"/>
    <property type="molecule type" value="Genomic_DNA"/>
</dbReference>
<dbReference type="Proteomes" id="UP000246722">
    <property type="component" value="Unassembled WGS sequence"/>
</dbReference>
<sequence>MSTPQKSTPTPNTEPDRAEQLAAIVGSVPGVDELYPARPVLVGIVKDVIGALTQKPSAPELVAVTESTAGVTASVSIGVEDVDAATEVCRRVYDTIEEYFVAAGDPAVSAIEVTVARIG</sequence>
<proteinExistence type="predicted"/>
<dbReference type="AlphaFoldDB" id="A0A317ZZS2"/>
<keyword evidence="2" id="KW-1185">Reference proteome</keyword>
<dbReference type="RefSeq" id="WP_110125036.1">
    <property type="nucleotide sequence ID" value="NZ_QHLY01000004.1"/>
</dbReference>
<name>A0A317ZZS2_9MICO</name>
<accession>A0A317ZZS2</accession>
<protein>
    <recommendedName>
        <fullName evidence="3">Asp23/Gls24 family envelope stress response protein</fullName>
    </recommendedName>
</protein>
<gene>
    <name evidence="1" type="ORF">CTB96_00935</name>
</gene>